<accession>A0A175R6Y2</accession>
<organism evidence="1 2">
    <name type="scientific">Aureimonas ureilytica</name>
    <dbReference type="NCBI Taxonomy" id="401562"/>
    <lineage>
        <taxon>Bacteria</taxon>
        <taxon>Pseudomonadati</taxon>
        <taxon>Pseudomonadota</taxon>
        <taxon>Alphaproteobacteria</taxon>
        <taxon>Hyphomicrobiales</taxon>
        <taxon>Aurantimonadaceae</taxon>
        <taxon>Aureimonas</taxon>
    </lineage>
</organism>
<dbReference type="Proteomes" id="UP000078272">
    <property type="component" value="Unassembled WGS sequence"/>
</dbReference>
<protein>
    <submittedName>
        <fullName evidence="1">Uncharacterized protein</fullName>
    </submittedName>
</protein>
<name>A0A175R6Y2_9HYPH</name>
<evidence type="ECO:0000313" key="1">
    <source>
        <dbReference type="EMBL" id="KTQ92639.1"/>
    </source>
</evidence>
<proteinExistence type="predicted"/>
<dbReference type="PATRIC" id="fig|401562.3.peg.2746"/>
<reference evidence="1 2" key="1">
    <citation type="journal article" date="2016" name="Front. Microbiol.">
        <title>Genomic Resource of Rice Seed Associated Bacteria.</title>
        <authorList>
            <person name="Midha S."/>
            <person name="Bansal K."/>
            <person name="Sharma S."/>
            <person name="Kumar N."/>
            <person name="Patil P.P."/>
            <person name="Chaudhry V."/>
            <person name="Patil P.B."/>
        </authorList>
    </citation>
    <scope>NUCLEOTIDE SEQUENCE [LARGE SCALE GENOMIC DNA]</scope>
    <source>
        <strain evidence="1 2">NS226</strain>
    </source>
</reference>
<comment type="caution">
    <text evidence="1">The sequence shown here is derived from an EMBL/GenBank/DDBJ whole genome shotgun (WGS) entry which is preliminary data.</text>
</comment>
<evidence type="ECO:0000313" key="2">
    <source>
        <dbReference type="Proteomes" id="UP000078272"/>
    </source>
</evidence>
<sequence>MLPYPDSLALPFKEGIRDLRSSIRREAKAGAVSSRFFGTPEPTRQLARLADGVFTRAERFAGMVLARDGADLGARLDRLGAGLAQGQVAERTRDVYAVCQAILDLDGPSGAFVSELKLASRNLDRPLTAPSDAALSAVRIAARMASLDIVRPCLSVVLTQEERDESTHLNARIALIAWLAVLVRLDNPREDARVILASARWAMEAEEGEWLALLKARKLDELATLWRQTVPYLP</sequence>
<dbReference type="RefSeq" id="WP_058635673.1">
    <property type="nucleotide sequence ID" value="NZ_LDPZ01000031.1"/>
</dbReference>
<gene>
    <name evidence="1" type="ORF">NS226_15205</name>
</gene>
<dbReference type="AlphaFoldDB" id="A0A175R6Y2"/>
<dbReference type="EMBL" id="LDPZ01000031">
    <property type="protein sequence ID" value="KTQ92639.1"/>
    <property type="molecule type" value="Genomic_DNA"/>
</dbReference>
<dbReference type="OrthoDB" id="7905380at2"/>